<evidence type="ECO:0000313" key="3">
    <source>
        <dbReference type="Proteomes" id="UP001163846"/>
    </source>
</evidence>
<feature type="compositionally biased region" description="Polar residues" evidence="1">
    <location>
        <begin position="389"/>
        <end position="398"/>
    </location>
</feature>
<feature type="region of interest" description="Disordered" evidence="1">
    <location>
        <begin position="365"/>
        <end position="398"/>
    </location>
</feature>
<dbReference type="Proteomes" id="UP001163846">
    <property type="component" value="Unassembled WGS sequence"/>
</dbReference>
<feature type="region of interest" description="Disordered" evidence="1">
    <location>
        <begin position="186"/>
        <end position="258"/>
    </location>
</feature>
<protein>
    <submittedName>
        <fullName evidence="2">Uncharacterized protein</fullName>
    </submittedName>
</protein>
<reference evidence="2" key="1">
    <citation type="submission" date="2022-08" db="EMBL/GenBank/DDBJ databases">
        <authorList>
            <consortium name="DOE Joint Genome Institute"/>
            <person name="Min B."/>
            <person name="Riley R."/>
            <person name="Sierra-Patev S."/>
            <person name="Naranjo-Ortiz M."/>
            <person name="Looney B."/>
            <person name="Konkel Z."/>
            <person name="Slot J.C."/>
            <person name="Sakamoto Y."/>
            <person name="Steenwyk J.L."/>
            <person name="Rokas A."/>
            <person name="Carro J."/>
            <person name="Camarero S."/>
            <person name="Ferreira P."/>
            <person name="Molpeceres G."/>
            <person name="Ruiz-Duenas F.J."/>
            <person name="Serrano A."/>
            <person name="Henrissat B."/>
            <person name="Drula E."/>
            <person name="Hughes K.W."/>
            <person name="Mata J.L."/>
            <person name="Ishikawa N.K."/>
            <person name="Vargas-Isla R."/>
            <person name="Ushijima S."/>
            <person name="Smith C.A."/>
            <person name="Ahrendt S."/>
            <person name="Andreopoulos W."/>
            <person name="He G."/>
            <person name="Labutti K."/>
            <person name="Lipzen A."/>
            <person name="Ng V."/>
            <person name="Sandor L."/>
            <person name="Barry K."/>
            <person name="Martinez A.T."/>
            <person name="Xiao Y."/>
            <person name="Gibbons J.G."/>
            <person name="Terashima K."/>
            <person name="Hibbett D.S."/>
            <person name="Grigoriev I.V."/>
        </authorList>
    </citation>
    <scope>NUCLEOTIDE SEQUENCE</scope>
    <source>
        <strain evidence="2">TFB9207</strain>
    </source>
</reference>
<organism evidence="2 3">
    <name type="scientific">Lentinula raphanica</name>
    <dbReference type="NCBI Taxonomy" id="153919"/>
    <lineage>
        <taxon>Eukaryota</taxon>
        <taxon>Fungi</taxon>
        <taxon>Dikarya</taxon>
        <taxon>Basidiomycota</taxon>
        <taxon>Agaricomycotina</taxon>
        <taxon>Agaricomycetes</taxon>
        <taxon>Agaricomycetidae</taxon>
        <taxon>Agaricales</taxon>
        <taxon>Marasmiineae</taxon>
        <taxon>Omphalotaceae</taxon>
        <taxon>Lentinula</taxon>
    </lineage>
</organism>
<feature type="region of interest" description="Disordered" evidence="1">
    <location>
        <begin position="419"/>
        <end position="468"/>
    </location>
</feature>
<keyword evidence="3" id="KW-1185">Reference proteome</keyword>
<feature type="compositionally biased region" description="Polar residues" evidence="1">
    <location>
        <begin position="455"/>
        <end position="468"/>
    </location>
</feature>
<dbReference type="AlphaFoldDB" id="A0AA38P9H8"/>
<evidence type="ECO:0000256" key="1">
    <source>
        <dbReference type="SAM" id="MobiDB-lite"/>
    </source>
</evidence>
<feature type="region of interest" description="Disordered" evidence="1">
    <location>
        <begin position="1"/>
        <end position="29"/>
    </location>
</feature>
<feature type="compositionally biased region" description="Basic and acidic residues" evidence="1">
    <location>
        <begin position="1"/>
        <end position="11"/>
    </location>
</feature>
<feature type="compositionally biased region" description="Polar residues" evidence="1">
    <location>
        <begin position="200"/>
        <end position="211"/>
    </location>
</feature>
<feature type="compositionally biased region" description="Polar residues" evidence="1">
    <location>
        <begin position="100"/>
        <end position="128"/>
    </location>
</feature>
<proteinExistence type="predicted"/>
<comment type="caution">
    <text evidence="2">The sequence shown here is derived from an EMBL/GenBank/DDBJ whole genome shotgun (WGS) entry which is preliminary data.</text>
</comment>
<sequence>MPRKSERDVGTRIRLSKRKDNLPIPYESPRRYPKKIQELVEANSGDGQFGGWKISSELARLEPTGSSEGREGELRFESTSPPSILLHRVEPRSTAMEYDTSISTTRETTPSSDSLGWSLTDAQFSPANIQAREGTSHNYTRPHYDSSYSDDSGKHAGFDVNLFSSQFPGRPQSRHSSFPGFRASRISARNSSRSVPGPTHAQSTEIRNHSGTPPRESLLWTVDSPMELAPSIDRMTPSSPSEYSNNALSPDTSADHYGRLSPLQDFRLLQPDSQLFDTSTGHQSHFGVVGSGNRFAHQNTEYDPTRDYYDSTNRGTEVNELEYWINVDYGNSSSSNTPTNNPSSIPPPNELWQQTQWVQHIPSLHLGRSTPTSTPFRPYARSPDRENGNSRITMSQQGHGASFISADWQGSEYLYSDQLSSHAVQNSPHSHTTHFSDPNHDSVMAPHSYDVRPASASQRYPYTYSSNQ</sequence>
<dbReference type="EMBL" id="MU806176">
    <property type="protein sequence ID" value="KAJ3838558.1"/>
    <property type="molecule type" value="Genomic_DNA"/>
</dbReference>
<feature type="region of interest" description="Disordered" evidence="1">
    <location>
        <begin position="287"/>
        <end position="311"/>
    </location>
</feature>
<accession>A0AA38P9H8</accession>
<feature type="region of interest" description="Disordered" evidence="1">
    <location>
        <begin position="60"/>
        <end position="152"/>
    </location>
</feature>
<feature type="compositionally biased region" description="Polar residues" evidence="1">
    <location>
        <begin position="419"/>
        <end position="436"/>
    </location>
</feature>
<evidence type="ECO:0000313" key="2">
    <source>
        <dbReference type="EMBL" id="KAJ3838558.1"/>
    </source>
</evidence>
<feature type="compositionally biased region" description="Polar residues" evidence="1">
    <location>
        <begin position="236"/>
        <end position="252"/>
    </location>
</feature>
<gene>
    <name evidence="2" type="ORF">F5878DRAFT_681875</name>
</gene>
<name>A0AA38P9H8_9AGAR</name>